<reference evidence="1 2" key="1">
    <citation type="submission" date="2018-11" db="EMBL/GenBank/DDBJ databases">
        <title>Genomes From Bacteria Associated with the Canine Oral Cavity: a Test Case for Automated Genome-Based Taxonomic Assignment.</title>
        <authorList>
            <person name="Coil D.A."/>
            <person name="Jospin G."/>
            <person name="Darling A.E."/>
            <person name="Wallis C."/>
            <person name="Davis I.J."/>
            <person name="Harris S."/>
            <person name="Eisen J.A."/>
            <person name="Holcombe L.J."/>
            <person name="O'Flynn C."/>
        </authorList>
    </citation>
    <scope>NUCLEOTIDE SEQUENCE [LARGE SCALE GENOMIC DNA]</scope>
    <source>
        <strain evidence="1 2">OH2822_COT-296</strain>
    </source>
</reference>
<proteinExistence type="predicted"/>
<evidence type="ECO:0000313" key="1">
    <source>
        <dbReference type="EMBL" id="RRD48299.1"/>
    </source>
</evidence>
<dbReference type="Proteomes" id="UP000280935">
    <property type="component" value="Unassembled WGS sequence"/>
</dbReference>
<evidence type="ECO:0000313" key="2">
    <source>
        <dbReference type="Proteomes" id="UP000280935"/>
    </source>
</evidence>
<protein>
    <submittedName>
        <fullName evidence="1">Uncharacterized protein</fullName>
    </submittedName>
</protein>
<accession>A0A3P1WNT1</accession>
<sequence length="197" mass="21327">MTARPRRIWSSLLVLVLALLVGSWLTTLVPTRQEAVETPFRQETTIGQPARFRPGTVTVTRISLAPTVTGPYGKEENRTTGIWLVVDLEFVAASEPSDISLLFLEDSQDRTHGHSQSVSTPCSPAQPGFVLACRMALEVNPKVLPGSKLIIPITTFLLNNPDDMVVVDLGIDDAALATLMAQARPTELPPAFVKGKA</sequence>
<gene>
    <name evidence="1" type="ORF">EII35_13460</name>
</gene>
<dbReference type="OrthoDB" id="3732027at2"/>
<dbReference type="EMBL" id="RQYT01000045">
    <property type="protein sequence ID" value="RRD48299.1"/>
    <property type="molecule type" value="Genomic_DNA"/>
</dbReference>
<comment type="caution">
    <text evidence="1">The sequence shown here is derived from an EMBL/GenBank/DDBJ whole genome shotgun (WGS) entry which is preliminary data.</text>
</comment>
<dbReference type="AlphaFoldDB" id="A0A3P1WNT1"/>
<organism evidence="1 2">
    <name type="scientific">Arachnia propionica</name>
    <dbReference type="NCBI Taxonomy" id="1750"/>
    <lineage>
        <taxon>Bacteria</taxon>
        <taxon>Bacillati</taxon>
        <taxon>Actinomycetota</taxon>
        <taxon>Actinomycetes</taxon>
        <taxon>Propionibacteriales</taxon>
        <taxon>Propionibacteriaceae</taxon>
        <taxon>Arachnia</taxon>
    </lineage>
</organism>
<name>A0A3P1WNT1_9ACTN</name>
<dbReference type="RefSeq" id="WP_125228979.1">
    <property type="nucleotide sequence ID" value="NZ_RQYT01000045.1"/>
</dbReference>